<dbReference type="InterPro" id="IPR051603">
    <property type="entry name" value="Zinc-ADH_QOR/CCCR"/>
</dbReference>
<dbReference type="AlphaFoldDB" id="A0A9W4DUW0"/>
<dbReference type="Proteomes" id="UP001152519">
    <property type="component" value="Unassembled WGS sequence"/>
</dbReference>
<proteinExistence type="predicted"/>
<evidence type="ECO:0000313" key="3">
    <source>
        <dbReference type="EMBL" id="CAG6396618.1"/>
    </source>
</evidence>
<evidence type="ECO:0000313" key="4">
    <source>
        <dbReference type="Proteomes" id="UP001152519"/>
    </source>
</evidence>
<evidence type="ECO:0000259" key="2">
    <source>
        <dbReference type="SMART" id="SM00829"/>
    </source>
</evidence>
<accession>A0A9W4DUW0</accession>
<dbReference type="InterPro" id="IPR036291">
    <property type="entry name" value="NAD(P)-bd_dom_sf"/>
</dbReference>
<dbReference type="PANTHER" id="PTHR44154">
    <property type="entry name" value="QUINONE OXIDOREDUCTASE"/>
    <property type="match status" value="1"/>
</dbReference>
<reference evidence="3" key="1">
    <citation type="submission" date="2021-05" db="EMBL/GenBank/DDBJ databases">
        <authorList>
            <person name="Arsene-Ploetze F."/>
        </authorList>
    </citation>
    <scope>NUCLEOTIDE SEQUENCE</scope>
    <source>
        <strain evidence="3">DSM 42138</strain>
    </source>
</reference>
<name>A0A9W4DUW0_9ACTN</name>
<keyword evidence="1" id="KW-0521">NADP</keyword>
<dbReference type="SUPFAM" id="SSF50129">
    <property type="entry name" value="GroES-like"/>
    <property type="match status" value="1"/>
</dbReference>
<dbReference type="SUPFAM" id="SSF51735">
    <property type="entry name" value="NAD(P)-binding Rossmann-fold domains"/>
    <property type="match status" value="1"/>
</dbReference>
<dbReference type="RefSeq" id="WP_251495331.1">
    <property type="nucleotide sequence ID" value="NZ_CAJSLV010000074.1"/>
</dbReference>
<keyword evidence="4" id="KW-1185">Reference proteome</keyword>
<feature type="domain" description="Enoyl reductase (ER)" evidence="2">
    <location>
        <begin position="11"/>
        <end position="302"/>
    </location>
</feature>
<dbReference type="Gene3D" id="3.40.50.720">
    <property type="entry name" value="NAD(P)-binding Rossmann-like Domain"/>
    <property type="match status" value="1"/>
</dbReference>
<dbReference type="InterPro" id="IPR020843">
    <property type="entry name" value="ER"/>
</dbReference>
<dbReference type="InterPro" id="IPR011032">
    <property type="entry name" value="GroES-like_sf"/>
</dbReference>
<dbReference type="GO" id="GO:0016491">
    <property type="term" value="F:oxidoreductase activity"/>
    <property type="evidence" value="ECO:0007669"/>
    <property type="project" value="InterPro"/>
</dbReference>
<comment type="caution">
    <text evidence="3">The sequence shown here is derived from an EMBL/GenBank/DDBJ whole genome shotgun (WGS) entry which is preliminary data.</text>
</comment>
<organism evidence="3 4">
    <name type="scientific">Actinacidiphila cocklensis</name>
    <dbReference type="NCBI Taxonomy" id="887465"/>
    <lineage>
        <taxon>Bacteria</taxon>
        <taxon>Bacillati</taxon>
        <taxon>Actinomycetota</taxon>
        <taxon>Actinomycetes</taxon>
        <taxon>Kitasatosporales</taxon>
        <taxon>Streptomycetaceae</taxon>
        <taxon>Actinacidiphila</taxon>
    </lineage>
</organism>
<dbReference type="Pfam" id="PF08240">
    <property type="entry name" value="ADH_N"/>
    <property type="match status" value="1"/>
</dbReference>
<sequence length="306" mass="30250">MPTAYLHTAFGGPETEAFADLPRPVPGPGQLLIAVRAAGVNPVDYKRRNGYRRAGGPPTDLPSVFGSEAAGVVEEVGAGVEGFAPGDEVLGSTDTGGYAELTLLPAAGTAHKPAGLSWTDAATLPVAAATAYDALVQLALPAGATLLVNGVGGGVGVAAAQIARDAGLTVIGTASAAKAAFAQSLGAVHVASGEGVAERVRAVAPGGVDGVLDLVGGDSLRELAGLLTDRSRLVSGADKALAAELDGSAIVRARTGAVLDAVAALVVKGALDPHVTRTYPLAEADKALRAVEEGHTQGKLVLTVGP</sequence>
<dbReference type="EMBL" id="CAJSLV010000074">
    <property type="protein sequence ID" value="CAG6396618.1"/>
    <property type="molecule type" value="Genomic_DNA"/>
</dbReference>
<dbReference type="PANTHER" id="PTHR44154:SF1">
    <property type="entry name" value="QUINONE OXIDOREDUCTASE"/>
    <property type="match status" value="1"/>
</dbReference>
<dbReference type="CDD" id="cd05289">
    <property type="entry name" value="MDR_like_2"/>
    <property type="match status" value="1"/>
</dbReference>
<protein>
    <submittedName>
        <fullName evidence="3">NADPH:quinone reductase</fullName>
    </submittedName>
</protein>
<dbReference type="Pfam" id="PF13602">
    <property type="entry name" value="ADH_zinc_N_2"/>
    <property type="match status" value="1"/>
</dbReference>
<dbReference type="SMART" id="SM00829">
    <property type="entry name" value="PKS_ER"/>
    <property type="match status" value="1"/>
</dbReference>
<gene>
    <name evidence="3" type="ORF">SCOCK_430040</name>
</gene>
<dbReference type="Gene3D" id="3.90.180.10">
    <property type="entry name" value="Medium-chain alcohol dehydrogenases, catalytic domain"/>
    <property type="match status" value="1"/>
</dbReference>
<dbReference type="InterPro" id="IPR013154">
    <property type="entry name" value="ADH-like_N"/>
</dbReference>
<evidence type="ECO:0000256" key="1">
    <source>
        <dbReference type="ARBA" id="ARBA00022857"/>
    </source>
</evidence>